<feature type="binding site" evidence="10">
    <location>
        <begin position="333"/>
        <end position="337"/>
    </location>
    <ligand>
        <name>GTP</name>
        <dbReference type="ChEBI" id="CHEBI:37565"/>
    </ligand>
</feature>
<evidence type="ECO:0000256" key="2">
    <source>
        <dbReference type="ARBA" id="ARBA00007733"/>
    </source>
</evidence>
<dbReference type="Pfam" id="PF03144">
    <property type="entry name" value="GTP_EFTU_D2"/>
    <property type="match status" value="1"/>
</dbReference>
<evidence type="ECO:0000313" key="16">
    <source>
        <dbReference type="Proteomes" id="UP000198577"/>
    </source>
</evidence>
<dbReference type="STRING" id="937334.SAMN05444406_10180"/>
<protein>
    <recommendedName>
        <fullName evidence="3 10">Translation initiation factor IF-2</fullName>
    </recommendedName>
</protein>
<evidence type="ECO:0000256" key="12">
    <source>
        <dbReference type="RuleBase" id="RU000645"/>
    </source>
</evidence>
<evidence type="ECO:0000256" key="1">
    <source>
        <dbReference type="ARBA" id="ARBA00004496"/>
    </source>
</evidence>
<dbReference type="HAMAP" id="MF_00100_B">
    <property type="entry name" value="IF_2_B"/>
    <property type="match status" value="1"/>
</dbReference>
<dbReference type="CDD" id="cd03692">
    <property type="entry name" value="mtIF2_IVc"/>
    <property type="match status" value="1"/>
</dbReference>
<feature type="compositionally biased region" description="Low complexity" evidence="13">
    <location>
        <begin position="178"/>
        <end position="190"/>
    </location>
</feature>
<feature type="domain" description="Tr-type G" evidence="14">
    <location>
        <begin position="278"/>
        <end position="447"/>
    </location>
</feature>
<evidence type="ECO:0000256" key="3">
    <source>
        <dbReference type="ARBA" id="ARBA00020675"/>
    </source>
</evidence>
<dbReference type="SUPFAM" id="SSF50447">
    <property type="entry name" value="Translation proteins"/>
    <property type="match status" value="2"/>
</dbReference>
<dbReference type="GO" id="GO:0005525">
    <property type="term" value="F:GTP binding"/>
    <property type="evidence" value="ECO:0007669"/>
    <property type="project" value="UniProtKB-KW"/>
</dbReference>
<evidence type="ECO:0000256" key="11">
    <source>
        <dbReference type="RuleBase" id="RU000644"/>
    </source>
</evidence>
<feature type="binding site" evidence="10">
    <location>
        <begin position="387"/>
        <end position="390"/>
    </location>
    <ligand>
        <name>GTP</name>
        <dbReference type="ChEBI" id="CHEBI:37565"/>
    </ligand>
</feature>
<dbReference type="InterPro" id="IPR005225">
    <property type="entry name" value="Small_GTP-bd"/>
</dbReference>
<dbReference type="FunFam" id="2.40.30.10:FF:000008">
    <property type="entry name" value="Translation initiation factor IF-2"/>
    <property type="match status" value="1"/>
</dbReference>
<evidence type="ECO:0000256" key="4">
    <source>
        <dbReference type="ARBA" id="ARBA00022490"/>
    </source>
</evidence>
<comment type="subcellular location">
    <subcellularLocation>
        <location evidence="1 10 12">Cytoplasm</location>
    </subcellularLocation>
</comment>
<dbReference type="InterPro" id="IPR000795">
    <property type="entry name" value="T_Tr_GTP-bd_dom"/>
</dbReference>
<feature type="region of interest" description="Disordered" evidence="13">
    <location>
        <begin position="46"/>
        <end position="115"/>
    </location>
</feature>
<dbReference type="InterPro" id="IPR006847">
    <property type="entry name" value="IF2_N"/>
</dbReference>
<dbReference type="GO" id="GO:0005829">
    <property type="term" value="C:cytosol"/>
    <property type="evidence" value="ECO:0007669"/>
    <property type="project" value="TreeGrafter"/>
</dbReference>
<dbReference type="InterPro" id="IPR027417">
    <property type="entry name" value="P-loop_NTPase"/>
</dbReference>
<feature type="compositionally biased region" description="Basic and acidic residues" evidence="13">
    <location>
        <begin position="50"/>
        <end position="93"/>
    </location>
</feature>
<dbReference type="Gene3D" id="3.40.50.300">
    <property type="entry name" value="P-loop containing nucleotide triphosphate hydrolases"/>
    <property type="match status" value="1"/>
</dbReference>
<dbReference type="CDD" id="cd01887">
    <property type="entry name" value="IF2_eIF5B"/>
    <property type="match status" value="1"/>
</dbReference>
<dbReference type="EMBL" id="FOXR01000001">
    <property type="protein sequence ID" value="SFP60888.1"/>
    <property type="molecule type" value="Genomic_DNA"/>
</dbReference>
<dbReference type="AlphaFoldDB" id="A0A1I5RQU1"/>
<dbReference type="InterPro" id="IPR036925">
    <property type="entry name" value="TIF_IF2_dom3_sf"/>
</dbReference>
<dbReference type="InterPro" id="IPR053905">
    <property type="entry name" value="EF-G-like_DII"/>
</dbReference>
<name>A0A1I5RQU1_9FIRM</name>
<dbReference type="NCBIfam" id="TIGR00231">
    <property type="entry name" value="small_GTP"/>
    <property type="match status" value="1"/>
</dbReference>
<dbReference type="Pfam" id="PF04760">
    <property type="entry name" value="IF2_N"/>
    <property type="match status" value="1"/>
</dbReference>
<dbReference type="InterPro" id="IPR015760">
    <property type="entry name" value="TIF_IF2"/>
</dbReference>
<proteinExistence type="inferred from homology"/>
<dbReference type="PROSITE" id="PS51722">
    <property type="entry name" value="G_TR_2"/>
    <property type="match status" value="1"/>
</dbReference>
<dbReference type="InterPro" id="IPR023115">
    <property type="entry name" value="TIF_IF2_dom3"/>
</dbReference>
<evidence type="ECO:0000313" key="15">
    <source>
        <dbReference type="EMBL" id="SFP60888.1"/>
    </source>
</evidence>
<evidence type="ECO:0000256" key="13">
    <source>
        <dbReference type="SAM" id="MobiDB-lite"/>
    </source>
</evidence>
<dbReference type="FunFam" id="2.40.30.10:FF:000007">
    <property type="entry name" value="Translation initiation factor IF-2"/>
    <property type="match status" value="1"/>
</dbReference>
<dbReference type="FunFam" id="3.40.50.10050:FF:000001">
    <property type="entry name" value="Translation initiation factor IF-2"/>
    <property type="match status" value="1"/>
</dbReference>
<reference evidence="15 16" key="1">
    <citation type="submission" date="2016-10" db="EMBL/GenBank/DDBJ databases">
        <authorList>
            <person name="de Groot N.N."/>
        </authorList>
    </citation>
    <scope>NUCLEOTIDE SEQUENCE [LARGE SCALE GENOMIC DNA]</scope>
    <source>
        <strain evidence="15 16">DSM 20678</strain>
    </source>
</reference>
<dbReference type="Pfam" id="PF11987">
    <property type="entry name" value="IF-2"/>
    <property type="match status" value="1"/>
</dbReference>
<evidence type="ECO:0000256" key="9">
    <source>
        <dbReference type="ARBA" id="ARBA00025162"/>
    </source>
</evidence>
<dbReference type="SUPFAM" id="SSF52540">
    <property type="entry name" value="P-loop containing nucleoside triphosphate hydrolases"/>
    <property type="match status" value="1"/>
</dbReference>
<dbReference type="InterPro" id="IPR000178">
    <property type="entry name" value="TF_IF2_bacterial-like"/>
</dbReference>
<keyword evidence="7 10" id="KW-0648">Protein biosynthesis</keyword>
<keyword evidence="4 10" id="KW-0963">Cytoplasm</keyword>
<dbReference type="GO" id="GO:0003743">
    <property type="term" value="F:translation initiation factor activity"/>
    <property type="evidence" value="ECO:0007669"/>
    <property type="project" value="UniProtKB-UniRule"/>
</dbReference>
<dbReference type="InterPro" id="IPR004161">
    <property type="entry name" value="EFTu-like_2"/>
</dbReference>
<dbReference type="Pfam" id="PF00009">
    <property type="entry name" value="GTP_EFTU"/>
    <property type="match status" value="1"/>
</dbReference>
<dbReference type="RefSeq" id="WP_092281792.1">
    <property type="nucleotide sequence ID" value="NZ_FOXR01000001.1"/>
</dbReference>
<evidence type="ECO:0000256" key="8">
    <source>
        <dbReference type="ARBA" id="ARBA00023134"/>
    </source>
</evidence>
<evidence type="ECO:0000256" key="7">
    <source>
        <dbReference type="ARBA" id="ARBA00022917"/>
    </source>
</evidence>
<dbReference type="SUPFAM" id="SSF52156">
    <property type="entry name" value="Initiation factor IF2/eIF5b, domain 3"/>
    <property type="match status" value="1"/>
</dbReference>
<evidence type="ECO:0000259" key="14">
    <source>
        <dbReference type="PROSITE" id="PS51722"/>
    </source>
</evidence>
<dbReference type="InterPro" id="IPR044145">
    <property type="entry name" value="IF2_II"/>
</dbReference>
<evidence type="ECO:0000256" key="6">
    <source>
        <dbReference type="ARBA" id="ARBA00022741"/>
    </source>
</evidence>
<dbReference type="Pfam" id="PF22042">
    <property type="entry name" value="EF-G_D2"/>
    <property type="match status" value="1"/>
</dbReference>
<dbReference type="GO" id="GO:0003924">
    <property type="term" value="F:GTPase activity"/>
    <property type="evidence" value="ECO:0007669"/>
    <property type="project" value="UniProtKB-UniRule"/>
</dbReference>
<dbReference type="PANTHER" id="PTHR43381:SF5">
    <property type="entry name" value="TR-TYPE G DOMAIN-CONTAINING PROTEIN"/>
    <property type="match status" value="1"/>
</dbReference>
<dbReference type="PANTHER" id="PTHR43381">
    <property type="entry name" value="TRANSLATION INITIATION FACTOR IF-2-RELATED"/>
    <property type="match status" value="1"/>
</dbReference>
<dbReference type="Proteomes" id="UP000198577">
    <property type="component" value="Unassembled WGS sequence"/>
</dbReference>
<comment type="function">
    <text evidence="9 10 11">One of the essential components for the initiation of protein synthesis. Protects formylmethionyl-tRNA from spontaneous hydrolysis and promotes its binding to the 30S ribosomal subunits. Also involved in the hydrolysis of GTP during the formation of the 70S ribosomal complex.</text>
</comment>
<gene>
    <name evidence="10" type="primary">infB</name>
    <name evidence="15" type="ORF">SAMN05444406_10180</name>
</gene>
<keyword evidence="16" id="KW-1185">Reference proteome</keyword>
<evidence type="ECO:0000256" key="5">
    <source>
        <dbReference type="ARBA" id="ARBA00022540"/>
    </source>
</evidence>
<feature type="region of interest" description="G-domain" evidence="10">
    <location>
        <begin position="281"/>
        <end position="429"/>
    </location>
</feature>
<feature type="binding site" evidence="10">
    <location>
        <begin position="287"/>
        <end position="294"/>
    </location>
    <ligand>
        <name>GTP</name>
        <dbReference type="ChEBI" id="CHEBI:37565"/>
    </ligand>
</feature>
<evidence type="ECO:0000256" key="10">
    <source>
        <dbReference type="HAMAP-Rule" id="MF_00100"/>
    </source>
</evidence>
<dbReference type="Gene3D" id="2.40.30.10">
    <property type="entry name" value="Translation factors"/>
    <property type="match status" value="2"/>
</dbReference>
<dbReference type="NCBIfam" id="TIGR00487">
    <property type="entry name" value="IF-2"/>
    <property type="match status" value="1"/>
</dbReference>
<keyword evidence="8 10" id="KW-0342">GTP-binding</keyword>
<dbReference type="OrthoDB" id="9811804at2"/>
<feature type="region of interest" description="Disordered" evidence="13">
    <location>
        <begin position="172"/>
        <end position="193"/>
    </location>
</feature>
<accession>A0A1I5RQU1</accession>
<dbReference type="FunFam" id="3.40.50.300:FF:000019">
    <property type="entry name" value="Translation initiation factor IF-2"/>
    <property type="match status" value="1"/>
</dbReference>
<dbReference type="InterPro" id="IPR009000">
    <property type="entry name" value="Transl_B-barrel_sf"/>
</dbReference>
<comment type="similarity">
    <text evidence="2 10 11">Belongs to the TRAFAC class translation factor GTPase superfamily. Classic translation factor GTPase family. IF-2 subfamily.</text>
</comment>
<dbReference type="PROSITE" id="PS01176">
    <property type="entry name" value="IF2"/>
    <property type="match status" value="1"/>
</dbReference>
<dbReference type="Gene3D" id="3.40.50.10050">
    <property type="entry name" value="Translation initiation factor IF- 2, domain 3"/>
    <property type="match status" value="1"/>
</dbReference>
<keyword evidence="5 10" id="KW-0396">Initiation factor</keyword>
<sequence>MSDINVYVTTKKVRKNAESLLDKIKALNKDIDDYLNKIKDMENALQQQAKEMEERKKAEALKAEKSRQSQQEGDSRKSRRRQEENQAVHEGKSSRKRRPKPKDKPAKNVIDEFFSQSAVAQSKDKKADVVKGKEEGFSKPFTDGGKAKAQKTKKDYWEEEHPSVYNKLLREKEKKSKNAQQAAQQKAPATAERKKAITIGDRITVKELSETIGIQVAEIIKHLMKLGVLATINQELDYDTAALVASEFGIELEKKPTVSFEEMLVQEDVEDDPASLQERPPVVTVMGHVDHGKTSLLDAIRNSRVTEQEAGGITQHIGAYMVEVNGKYITFIDTPGHEAFTSMRARGAKVTDIAVLVVAADDGVMPQTIEAINHAREANVPIIVAINKIDLPTANPERVKRELAEQGLLVEEWGGDTIAVPVSAFKKQGIDSLLEMILLVAEMQELKANPNRLAKGTIIEAKLDKGRGPVATVLVQNGTLHVGDAIVAGTTYGRVRAMMDHNGRRLESAGPSVPVEVLGFSDVPEAGDIMYAVEDDKLARQVAEERKEKLKEASARSTLKASLDDLFNQIEQGELKELKLIIKADVQGTTEAVKQALERLSTEKVRIRTIHSGVGAITESDVMLASASNAIIIGFNVRPPSSVMELAEKEKIDIRLYRVIYDAIEDVKAAIKGMFEPTYKEVVLGHAEVRTTFRISGVGTVAGCYVTDGKIMRNAQVRIIRDGIVIHEGQIASLKRFKDDVREVAAGYECGVGISNFNDIKEGDIIEAFTQEEVQNE</sequence>
<organism evidence="15 16">
    <name type="scientific">Caldicoprobacter faecalis</name>
    <dbReference type="NCBI Taxonomy" id="937334"/>
    <lineage>
        <taxon>Bacteria</taxon>
        <taxon>Bacillati</taxon>
        <taxon>Bacillota</taxon>
        <taxon>Clostridia</taxon>
        <taxon>Caldicoprobacterales</taxon>
        <taxon>Caldicoprobacteraceae</taxon>
        <taxon>Caldicoprobacter</taxon>
    </lineage>
</organism>
<dbReference type="CDD" id="cd03702">
    <property type="entry name" value="IF2_mtIF2_II"/>
    <property type="match status" value="1"/>
</dbReference>
<keyword evidence="6 10" id="KW-0547">Nucleotide-binding</keyword>